<comment type="caution">
    <text evidence="5">The sequence shown here is derived from an EMBL/GenBank/DDBJ whole genome shotgun (WGS) entry which is preliminary data.</text>
</comment>
<organism evidence="5 6">
    <name type="scientific">Aquirufa antheringensis</name>
    <dbReference type="NCBI Taxonomy" id="2516559"/>
    <lineage>
        <taxon>Bacteria</taxon>
        <taxon>Pseudomonadati</taxon>
        <taxon>Bacteroidota</taxon>
        <taxon>Cytophagia</taxon>
        <taxon>Cytophagales</taxon>
        <taxon>Flectobacillaceae</taxon>
        <taxon>Aquirufa</taxon>
    </lineage>
</organism>
<accession>A0A4Q9BB04</accession>
<dbReference type="InterPro" id="IPR036390">
    <property type="entry name" value="WH_DNA-bd_sf"/>
</dbReference>
<dbReference type="PANTHER" id="PTHR38445:SF10">
    <property type="entry name" value="GNTR-FAMILY TRANSCRIPTIONAL REGULATOR"/>
    <property type="match status" value="1"/>
</dbReference>
<dbReference type="GO" id="GO:0003700">
    <property type="term" value="F:DNA-binding transcription factor activity"/>
    <property type="evidence" value="ECO:0007669"/>
    <property type="project" value="InterPro"/>
</dbReference>
<feature type="domain" description="HTH gntR-type" evidence="4">
    <location>
        <begin position="34"/>
        <end position="102"/>
    </location>
</feature>
<dbReference type="PROSITE" id="PS50949">
    <property type="entry name" value="HTH_GNTR"/>
    <property type="match status" value="1"/>
</dbReference>
<evidence type="ECO:0000259" key="4">
    <source>
        <dbReference type="PROSITE" id="PS50949"/>
    </source>
</evidence>
<dbReference type="SUPFAM" id="SSF53822">
    <property type="entry name" value="Periplasmic binding protein-like I"/>
    <property type="match status" value="1"/>
</dbReference>
<sequence length="357" mass="41021">MLHHAITVILGQEFFFDMNKAFVSFNVKNSGNKIPKYQQLVNSLLQDIEMGELKPGERLPSINEASEECYLSRDTVERAYTELHKMGAITSIFRKGYFISESSLKVKTKVLFLIGRMTETNQTLYNAFLDHFGKNVMVDIYTYQYKPKEFKEIIGQQLGNYHYYLIQPHLIDEDEETVKILQKIAGDRLILLDQNFGTIRHSSLICPPNPSLKKIFNTQLNLFNKYRSLNLVLSEDEYFDPELINACSEFCEANSLKFQVLDGLEEDDFQQKEIYFTLSDTDLFQAIKYAEKKNWSLGTDIGIISLNDHPFKEIIAGGITVVSTHPEKLGQKAAEMILNNQKTAEVIEPSLLIRQSL</sequence>
<dbReference type="Gene3D" id="1.10.10.10">
    <property type="entry name" value="Winged helix-like DNA-binding domain superfamily/Winged helix DNA-binding domain"/>
    <property type="match status" value="1"/>
</dbReference>
<dbReference type="InterPro" id="IPR036388">
    <property type="entry name" value="WH-like_DNA-bd_sf"/>
</dbReference>
<dbReference type="SMART" id="SM00345">
    <property type="entry name" value="HTH_GNTR"/>
    <property type="match status" value="1"/>
</dbReference>
<protein>
    <submittedName>
        <fullName evidence="5">GntR family transcriptional regulator</fullName>
    </submittedName>
</protein>
<evidence type="ECO:0000313" key="6">
    <source>
        <dbReference type="Proteomes" id="UP000293583"/>
    </source>
</evidence>
<dbReference type="InterPro" id="IPR046335">
    <property type="entry name" value="LacI/GalR-like_sensor"/>
</dbReference>
<evidence type="ECO:0000256" key="1">
    <source>
        <dbReference type="ARBA" id="ARBA00023015"/>
    </source>
</evidence>
<dbReference type="Proteomes" id="UP000293583">
    <property type="component" value="Unassembled WGS sequence"/>
</dbReference>
<keyword evidence="3" id="KW-0804">Transcription</keyword>
<evidence type="ECO:0000256" key="3">
    <source>
        <dbReference type="ARBA" id="ARBA00023163"/>
    </source>
</evidence>
<dbReference type="GO" id="GO:0003677">
    <property type="term" value="F:DNA binding"/>
    <property type="evidence" value="ECO:0007669"/>
    <property type="project" value="UniProtKB-KW"/>
</dbReference>
<dbReference type="Pfam" id="PF13377">
    <property type="entry name" value="Peripla_BP_3"/>
    <property type="match status" value="1"/>
</dbReference>
<evidence type="ECO:0000256" key="2">
    <source>
        <dbReference type="ARBA" id="ARBA00023125"/>
    </source>
</evidence>
<dbReference type="Pfam" id="PF00392">
    <property type="entry name" value="GntR"/>
    <property type="match status" value="1"/>
</dbReference>
<keyword evidence="1" id="KW-0805">Transcription regulation</keyword>
<dbReference type="Gene3D" id="3.40.50.2300">
    <property type="match status" value="2"/>
</dbReference>
<dbReference type="PANTHER" id="PTHR38445">
    <property type="entry name" value="HTH-TYPE TRANSCRIPTIONAL REPRESSOR YTRA"/>
    <property type="match status" value="1"/>
</dbReference>
<keyword evidence="6" id="KW-1185">Reference proteome</keyword>
<dbReference type="EMBL" id="SEWY01000003">
    <property type="protein sequence ID" value="TBH73024.1"/>
    <property type="molecule type" value="Genomic_DNA"/>
</dbReference>
<dbReference type="InterPro" id="IPR000524">
    <property type="entry name" value="Tscrpt_reg_HTH_GntR"/>
</dbReference>
<evidence type="ECO:0000313" key="5">
    <source>
        <dbReference type="EMBL" id="TBH73024.1"/>
    </source>
</evidence>
<name>A0A4Q9BB04_9BACT</name>
<dbReference type="SUPFAM" id="SSF46785">
    <property type="entry name" value="Winged helix' DNA-binding domain"/>
    <property type="match status" value="1"/>
</dbReference>
<proteinExistence type="predicted"/>
<keyword evidence="2" id="KW-0238">DNA-binding</keyword>
<gene>
    <name evidence="5" type="ORF">EWU20_06515</name>
</gene>
<dbReference type="AlphaFoldDB" id="A0A4Q9BB04"/>
<dbReference type="InterPro" id="IPR028082">
    <property type="entry name" value="Peripla_BP_I"/>
</dbReference>
<dbReference type="CDD" id="cd07377">
    <property type="entry name" value="WHTH_GntR"/>
    <property type="match status" value="1"/>
</dbReference>
<reference evidence="5 6" key="1">
    <citation type="submission" date="2019-02" db="EMBL/GenBank/DDBJ databases">
        <title>Genome of a new Bacteroidetes strain.</title>
        <authorList>
            <person name="Pitt A."/>
        </authorList>
    </citation>
    <scope>NUCLEOTIDE SEQUENCE [LARGE SCALE GENOMIC DNA]</scope>
    <source>
        <strain evidence="5 6">103A-SOEBACH</strain>
    </source>
</reference>